<proteinExistence type="predicted"/>
<dbReference type="STRING" id="660517.SAMN04487946_103184"/>
<organism evidence="2 3">
    <name type="scientific">Halobellus clavatus</name>
    <dbReference type="NCBI Taxonomy" id="660517"/>
    <lineage>
        <taxon>Archaea</taxon>
        <taxon>Methanobacteriati</taxon>
        <taxon>Methanobacteriota</taxon>
        <taxon>Stenosarchaea group</taxon>
        <taxon>Halobacteria</taxon>
        <taxon>Halobacteriales</taxon>
        <taxon>Haloferacaceae</taxon>
        <taxon>Halobellus</taxon>
    </lineage>
</organism>
<reference evidence="3" key="1">
    <citation type="submission" date="2016-10" db="EMBL/GenBank/DDBJ databases">
        <authorList>
            <person name="Varghese N."/>
            <person name="Submissions S."/>
        </authorList>
    </citation>
    <scope>NUCLEOTIDE SEQUENCE [LARGE SCALE GENOMIC DNA]</scope>
    <source>
        <strain evidence="3">CGMCC 1.10118</strain>
    </source>
</reference>
<feature type="compositionally biased region" description="Polar residues" evidence="1">
    <location>
        <begin position="1"/>
        <end position="11"/>
    </location>
</feature>
<evidence type="ECO:0000313" key="2">
    <source>
        <dbReference type="EMBL" id="SDX86505.1"/>
    </source>
</evidence>
<protein>
    <recommendedName>
        <fullName evidence="4">Halobacterial output domain-containing protein</fullName>
    </recommendedName>
</protein>
<dbReference type="AlphaFoldDB" id="A0A1H3F6H0"/>
<sequence length="99" mass="10691">MSSTPRTSTAPNPADSDPIATYVWTGEEDGANAVVAAFSEGPLDGIPTDNGTLYQWIDTDAIDSLLASAHDDVELSTVIWDHPVVITRDTVEVYAQRER</sequence>
<dbReference type="RefSeq" id="WP_089766450.1">
    <property type="nucleotide sequence ID" value="NZ_FNPB01000003.1"/>
</dbReference>
<keyword evidence="3" id="KW-1185">Reference proteome</keyword>
<dbReference type="EMBL" id="FNPB01000003">
    <property type="protein sequence ID" value="SDX86505.1"/>
    <property type="molecule type" value="Genomic_DNA"/>
</dbReference>
<name>A0A1H3F6H0_9EURY</name>
<gene>
    <name evidence="2" type="ORF">SAMN04487946_103184</name>
</gene>
<evidence type="ECO:0008006" key="4">
    <source>
        <dbReference type="Google" id="ProtNLM"/>
    </source>
</evidence>
<accession>A0A1H3F6H0</accession>
<feature type="region of interest" description="Disordered" evidence="1">
    <location>
        <begin position="1"/>
        <end position="20"/>
    </location>
</feature>
<evidence type="ECO:0000256" key="1">
    <source>
        <dbReference type="SAM" id="MobiDB-lite"/>
    </source>
</evidence>
<dbReference type="OrthoDB" id="351105at2157"/>
<evidence type="ECO:0000313" key="3">
    <source>
        <dbReference type="Proteomes" id="UP000199170"/>
    </source>
</evidence>
<dbReference type="Proteomes" id="UP000199170">
    <property type="component" value="Unassembled WGS sequence"/>
</dbReference>